<dbReference type="InterPro" id="IPR012902">
    <property type="entry name" value="N_methyl_site"/>
</dbReference>
<proteinExistence type="predicted"/>
<dbReference type="GO" id="GO:0009986">
    <property type="term" value="C:cell surface"/>
    <property type="evidence" value="ECO:0007669"/>
    <property type="project" value="UniProtKB-SubCell"/>
</dbReference>
<dbReference type="EMBL" id="QXIR01000023">
    <property type="protein sequence ID" value="RIW31073.1"/>
    <property type="molecule type" value="Genomic_DNA"/>
</dbReference>
<dbReference type="NCBIfam" id="NF040982">
    <property type="entry name" value="ComGD"/>
    <property type="match status" value="1"/>
</dbReference>
<keyword evidence="3" id="KW-0472">Membrane</keyword>
<dbReference type="AlphaFoldDB" id="A0A3A1QTJ3"/>
<protein>
    <submittedName>
        <fullName evidence="4">Type II secretion system protein</fullName>
    </submittedName>
</protein>
<dbReference type="PIRSF" id="PIRSF021292">
    <property type="entry name" value="Competence_ComGD"/>
    <property type="match status" value="1"/>
</dbReference>
<accession>A0A3A1QTJ3</accession>
<dbReference type="Proteomes" id="UP000265801">
    <property type="component" value="Unassembled WGS sequence"/>
</dbReference>
<dbReference type="NCBIfam" id="TIGR02532">
    <property type="entry name" value="IV_pilin_GFxxxE"/>
    <property type="match status" value="1"/>
</dbReference>
<evidence type="ECO:0000256" key="2">
    <source>
        <dbReference type="ARBA" id="ARBA00023287"/>
    </source>
</evidence>
<keyword evidence="3" id="KW-1133">Transmembrane helix</keyword>
<keyword evidence="5" id="KW-1185">Reference proteome</keyword>
<keyword evidence="3" id="KW-0812">Transmembrane</keyword>
<dbReference type="InterPro" id="IPR016785">
    <property type="entry name" value="ComGD"/>
</dbReference>
<organism evidence="4 5">
    <name type="scientific">Bacillus salacetis</name>
    <dbReference type="NCBI Taxonomy" id="2315464"/>
    <lineage>
        <taxon>Bacteria</taxon>
        <taxon>Bacillati</taxon>
        <taxon>Bacillota</taxon>
        <taxon>Bacilli</taxon>
        <taxon>Bacillales</taxon>
        <taxon>Bacillaceae</taxon>
        <taxon>Bacillus</taxon>
    </lineage>
</organism>
<name>A0A3A1QTJ3_9BACI</name>
<feature type="transmembrane region" description="Helical" evidence="3">
    <location>
        <begin position="31"/>
        <end position="53"/>
    </location>
</feature>
<dbReference type="GO" id="GO:0030420">
    <property type="term" value="P:establishment of competence for transformation"/>
    <property type="evidence" value="ECO:0007669"/>
    <property type="project" value="UniProtKB-KW"/>
</dbReference>
<reference evidence="4 5" key="1">
    <citation type="submission" date="2018-09" db="EMBL/GenBank/DDBJ databases">
        <title>Bacillus saliacetes sp. nov., isolated from Thai shrimp paste (Ka-pi).</title>
        <authorList>
            <person name="Daroonpunt R."/>
            <person name="Tanasupawat S."/>
            <person name="Yiamsombut S."/>
        </authorList>
    </citation>
    <scope>NUCLEOTIDE SEQUENCE [LARGE SCALE GENOMIC DNA]</scope>
    <source>
        <strain evidence="4 5">SKP7-4</strain>
    </source>
</reference>
<sequence length="161" mass="18477">MEGRLLSTVKEPSRLWINPRAAQSGYTMLEMLIVLSISITLLFISSLSILPFYEHLTKKNFISLFKADLYYLQSYAINKKERVELRFYPYEAKYSGKVMGGENLVVRSLPDGISQRPSSLNSITFYPNGNTDRFGIIYFKAGEDEIKVSFQIGQGRFHVQE</sequence>
<gene>
    <name evidence="4" type="ORF">D3H55_15820</name>
</gene>
<evidence type="ECO:0000313" key="4">
    <source>
        <dbReference type="EMBL" id="RIW31073.1"/>
    </source>
</evidence>
<dbReference type="OrthoDB" id="1653576at2"/>
<comment type="caution">
    <text evidence="4">The sequence shown here is derived from an EMBL/GenBank/DDBJ whole genome shotgun (WGS) entry which is preliminary data.</text>
</comment>
<evidence type="ECO:0000256" key="3">
    <source>
        <dbReference type="SAM" id="Phobius"/>
    </source>
</evidence>
<evidence type="ECO:0000313" key="5">
    <source>
        <dbReference type="Proteomes" id="UP000265801"/>
    </source>
</evidence>
<evidence type="ECO:0000256" key="1">
    <source>
        <dbReference type="ARBA" id="ARBA00004241"/>
    </source>
</evidence>
<comment type="subcellular location">
    <subcellularLocation>
        <location evidence="1">Cell surface</location>
    </subcellularLocation>
</comment>
<keyword evidence="2" id="KW-0178">Competence</keyword>